<feature type="signal peptide" evidence="5">
    <location>
        <begin position="1"/>
        <end position="18"/>
    </location>
</feature>
<proteinExistence type="inferred from homology"/>
<evidence type="ECO:0000256" key="5">
    <source>
        <dbReference type="SAM" id="SignalP"/>
    </source>
</evidence>
<feature type="domain" description="NlpC/P60" evidence="6">
    <location>
        <begin position="45"/>
        <end position="173"/>
    </location>
</feature>
<dbReference type="OrthoDB" id="9807055at2"/>
<sequence length="173" mass="19400">MKHFAFLLLILVFFTACKSTSPIVTSKKSDTKKEKLTKSDKRKTNHLAEELIDAAAENLGVKYKHGGTTKAGFDCSGLMYTIFDSNNITLPRNSYQQSKIGVVINPEREQAQKGDLIFFKTNKNSQINHVGIVIEVNDDEIKFIHSSTSKGVIISSTKEPYYKNSLVQLNRVL</sequence>
<evidence type="ECO:0000256" key="2">
    <source>
        <dbReference type="ARBA" id="ARBA00022670"/>
    </source>
</evidence>
<dbReference type="InterPro" id="IPR038765">
    <property type="entry name" value="Papain-like_cys_pep_sf"/>
</dbReference>
<evidence type="ECO:0000256" key="3">
    <source>
        <dbReference type="ARBA" id="ARBA00022801"/>
    </source>
</evidence>
<dbReference type="PANTHER" id="PTHR47053">
    <property type="entry name" value="MUREIN DD-ENDOPEPTIDASE MEPH-RELATED"/>
    <property type="match status" value="1"/>
</dbReference>
<dbReference type="Pfam" id="PF00877">
    <property type="entry name" value="NLPC_P60"/>
    <property type="match status" value="1"/>
</dbReference>
<keyword evidence="5" id="KW-0732">Signal</keyword>
<dbReference type="EMBL" id="SMLG01000003">
    <property type="protein sequence ID" value="TDE45414.1"/>
    <property type="molecule type" value="Genomic_DNA"/>
</dbReference>
<reference evidence="7 8" key="1">
    <citation type="submission" date="2019-03" db="EMBL/GenBank/DDBJ databases">
        <title>Novel species of Flavobacterium.</title>
        <authorList>
            <person name="Liu Q."/>
            <person name="Xin Y.-H."/>
        </authorList>
    </citation>
    <scope>NUCLEOTIDE SEQUENCE [LARGE SCALE GENOMIC DNA]</scope>
    <source>
        <strain evidence="7 8">LB3P52</strain>
    </source>
</reference>
<dbReference type="PROSITE" id="PS51935">
    <property type="entry name" value="NLPC_P60"/>
    <property type="match status" value="1"/>
</dbReference>
<dbReference type="InterPro" id="IPR000064">
    <property type="entry name" value="NLP_P60_dom"/>
</dbReference>
<dbReference type="Gene3D" id="3.90.1720.10">
    <property type="entry name" value="endopeptidase domain like (from Nostoc punctiforme)"/>
    <property type="match status" value="1"/>
</dbReference>
<dbReference type="PANTHER" id="PTHR47053:SF1">
    <property type="entry name" value="MUREIN DD-ENDOPEPTIDASE MEPH-RELATED"/>
    <property type="match status" value="1"/>
</dbReference>
<evidence type="ECO:0000256" key="1">
    <source>
        <dbReference type="ARBA" id="ARBA00007074"/>
    </source>
</evidence>
<dbReference type="GO" id="GO:0006508">
    <property type="term" value="P:proteolysis"/>
    <property type="evidence" value="ECO:0007669"/>
    <property type="project" value="UniProtKB-KW"/>
</dbReference>
<protein>
    <submittedName>
        <fullName evidence="7">NlpC/P60 family protein</fullName>
    </submittedName>
</protein>
<comment type="similarity">
    <text evidence="1">Belongs to the peptidase C40 family.</text>
</comment>
<evidence type="ECO:0000313" key="7">
    <source>
        <dbReference type="EMBL" id="TDE45414.1"/>
    </source>
</evidence>
<dbReference type="InterPro" id="IPR051202">
    <property type="entry name" value="Peptidase_C40"/>
</dbReference>
<dbReference type="PROSITE" id="PS51257">
    <property type="entry name" value="PROKAR_LIPOPROTEIN"/>
    <property type="match status" value="1"/>
</dbReference>
<gene>
    <name evidence="7" type="ORF">E0I26_05530</name>
</gene>
<name>A0A4R5FAF7_9FLAO</name>
<accession>A0A4R5FAF7</accession>
<dbReference type="Proteomes" id="UP000294814">
    <property type="component" value="Unassembled WGS sequence"/>
</dbReference>
<keyword evidence="4" id="KW-0788">Thiol protease</keyword>
<evidence type="ECO:0000313" key="8">
    <source>
        <dbReference type="Proteomes" id="UP000294814"/>
    </source>
</evidence>
<dbReference type="SUPFAM" id="SSF54001">
    <property type="entry name" value="Cysteine proteinases"/>
    <property type="match status" value="1"/>
</dbReference>
<keyword evidence="3" id="KW-0378">Hydrolase</keyword>
<dbReference type="GO" id="GO:0008234">
    <property type="term" value="F:cysteine-type peptidase activity"/>
    <property type="evidence" value="ECO:0007669"/>
    <property type="project" value="UniProtKB-KW"/>
</dbReference>
<dbReference type="RefSeq" id="WP_131915503.1">
    <property type="nucleotide sequence ID" value="NZ_SMLG01000003.1"/>
</dbReference>
<evidence type="ECO:0000256" key="4">
    <source>
        <dbReference type="ARBA" id="ARBA00022807"/>
    </source>
</evidence>
<keyword evidence="8" id="KW-1185">Reference proteome</keyword>
<feature type="chain" id="PRO_5020675950" evidence="5">
    <location>
        <begin position="19"/>
        <end position="173"/>
    </location>
</feature>
<keyword evidence="2" id="KW-0645">Protease</keyword>
<evidence type="ECO:0000259" key="6">
    <source>
        <dbReference type="PROSITE" id="PS51935"/>
    </source>
</evidence>
<comment type="caution">
    <text evidence="7">The sequence shown here is derived from an EMBL/GenBank/DDBJ whole genome shotgun (WGS) entry which is preliminary data.</text>
</comment>
<organism evidence="7 8">
    <name type="scientific">Flavobacterium rhamnosiphilum</name>
    <dbReference type="NCBI Taxonomy" id="2541724"/>
    <lineage>
        <taxon>Bacteria</taxon>
        <taxon>Pseudomonadati</taxon>
        <taxon>Bacteroidota</taxon>
        <taxon>Flavobacteriia</taxon>
        <taxon>Flavobacteriales</taxon>
        <taxon>Flavobacteriaceae</taxon>
        <taxon>Flavobacterium</taxon>
    </lineage>
</organism>
<dbReference type="AlphaFoldDB" id="A0A4R5FAF7"/>